<evidence type="ECO:0000259" key="8">
    <source>
        <dbReference type="Pfam" id="PF04024"/>
    </source>
</evidence>
<evidence type="ECO:0000256" key="6">
    <source>
        <dbReference type="SAM" id="Coils"/>
    </source>
</evidence>
<feature type="domain" description="PspC-related transmembrane region" evidence="9">
    <location>
        <begin position="214"/>
        <end position="344"/>
    </location>
</feature>
<dbReference type="PANTHER" id="PTHR33885:SF3">
    <property type="entry name" value="PHAGE SHOCK PROTEIN C"/>
    <property type="match status" value="1"/>
</dbReference>
<dbReference type="GO" id="GO:0005886">
    <property type="term" value="C:plasma membrane"/>
    <property type="evidence" value="ECO:0007669"/>
    <property type="project" value="UniProtKB-SubCell"/>
</dbReference>
<feature type="domain" description="PspC-related ToastRack" evidence="10">
    <location>
        <begin position="412"/>
        <end position="537"/>
    </location>
</feature>
<dbReference type="OrthoDB" id="5772680at2"/>
<evidence type="ECO:0000256" key="7">
    <source>
        <dbReference type="SAM" id="Phobius"/>
    </source>
</evidence>
<sequence>MNKSVSISLGGLSFFIEEDAFHKLQRYLEDVKSSLETEEEDTEEILKDVEARIAELFKEWLGNYRQVIDKKDVDKVISIMGTPEQYHSESETGEDGFELKKESKEKDKFYQRQLYRDTDDKIIAGVCSGLAHFFGIQPIWFRLGLVLLILIASWYFNRVANTLVLIYIILWIIIPKATTTLEKLKMKGKPVNFDSIKKYIDKDEISEQTGKIKNNFSKASNEIGGFLESIFKILIKIIAIFTGIIFEIISISFIISYFVCAFSLSLPGINSSEYINLIFDSSWQLYIMVFLIGIILLIPSFILLFIGLNMITGKNIIKFSKTAKITLFVIWLISSIIIILISASLFLFQFRETVEKTQKNVLNNVASDTLSIDMKDYQGKTNNTYITVGEGIYGINTDQVKFINDSVIRRINKTLKIKKSSDSNFYLEVKSIAKGNNELNAIKNIDAIHYKYQLKNNKELMLDSYLSFPKNNKFRNQDIKLVLYVPENKYIKITYNVQKVIYLNPINKINIYHNRGKYSNKIFKFTNDSLKCVNCNEIVNSD</sequence>
<dbReference type="Pfam" id="PF22744">
    <property type="entry name" value="Toast-rack_PspC-Cterm"/>
    <property type="match status" value="1"/>
</dbReference>
<evidence type="ECO:0000313" key="11">
    <source>
        <dbReference type="EMBL" id="PQL90994.1"/>
    </source>
</evidence>
<evidence type="ECO:0000259" key="9">
    <source>
        <dbReference type="Pfam" id="PF22571"/>
    </source>
</evidence>
<dbReference type="Pfam" id="PF22571">
    <property type="entry name" value="LiaI-LiaF-TM_PspC"/>
    <property type="match status" value="1"/>
</dbReference>
<protein>
    <submittedName>
        <fullName evidence="11">Uncharacterized protein</fullName>
    </submittedName>
</protein>
<evidence type="ECO:0000256" key="3">
    <source>
        <dbReference type="ARBA" id="ARBA00022692"/>
    </source>
</evidence>
<dbReference type="Pfam" id="PF04024">
    <property type="entry name" value="PspC"/>
    <property type="match status" value="1"/>
</dbReference>
<reference evidence="11 12" key="1">
    <citation type="submission" date="2018-02" db="EMBL/GenBank/DDBJ databases">
        <title>Genome sequences of Apibacter spp., gut symbionts of Asian honey bees.</title>
        <authorList>
            <person name="Kwong W.K."/>
            <person name="Steele M.I."/>
            <person name="Moran N.A."/>
        </authorList>
    </citation>
    <scope>NUCLEOTIDE SEQUENCE [LARGE SCALE GENOMIC DNA]</scope>
    <source>
        <strain evidence="12">wkB301</strain>
    </source>
</reference>
<dbReference type="PANTHER" id="PTHR33885">
    <property type="entry name" value="PHAGE SHOCK PROTEIN C"/>
    <property type="match status" value="1"/>
</dbReference>
<dbReference type="InterPro" id="IPR007168">
    <property type="entry name" value="Phageshock_PspC_N"/>
</dbReference>
<evidence type="ECO:0000256" key="2">
    <source>
        <dbReference type="ARBA" id="ARBA00022475"/>
    </source>
</evidence>
<name>A0A2S8A8U0_9FLAO</name>
<keyword evidence="6" id="KW-0175">Coiled coil</keyword>
<feature type="transmembrane region" description="Helical" evidence="7">
    <location>
        <begin position="162"/>
        <end position="179"/>
    </location>
</feature>
<dbReference type="InterPro" id="IPR054321">
    <property type="entry name" value="PspC-rel_TM"/>
</dbReference>
<comment type="caution">
    <text evidence="11">The sequence shown here is derived from an EMBL/GenBank/DDBJ whole genome shotgun (WGS) entry which is preliminary data.</text>
</comment>
<keyword evidence="12" id="KW-1185">Reference proteome</keyword>
<keyword evidence="3 7" id="KW-0812">Transmembrane</keyword>
<feature type="domain" description="Phage shock protein PspC N-terminal" evidence="8">
    <location>
        <begin position="112"/>
        <end position="177"/>
    </location>
</feature>
<feature type="transmembrane region" description="Helical" evidence="7">
    <location>
        <begin position="237"/>
        <end position="265"/>
    </location>
</feature>
<organism evidence="11 12">
    <name type="scientific">Apibacter adventoris</name>
    <dbReference type="NCBI Taxonomy" id="1679466"/>
    <lineage>
        <taxon>Bacteria</taxon>
        <taxon>Pseudomonadati</taxon>
        <taxon>Bacteroidota</taxon>
        <taxon>Flavobacteriia</taxon>
        <taxon>Flavobacteriales</taxon>
        <taxon>Weeksellaceae</taxon>
        <taxon>Apibacter</taxon>
    </lineage>
</organism>
<dbReference type="EMBL" id="PSZM01000043">
    <property type="protein sequence ID" value="PQL90994.1"/>
    <property type="molecule type" value="Genomic_DNA"/>
</dbReference>
<evidence type="ECO:0000256" key="5">
    <source>
        <dbReference type="ARBA" id="ARBA00023136"/>
    </source>
</evidence>
<evidence type="ECO:0000259" key="10">
    <source>
        <dbReference type="Pfam" id="PF22744"/>
    </source>
</evidence>
<feature type="coiled-coil region" evidence="6">
    <location>
        <begin position="32"/>
        <end position="59"/>
    </location>
</feature>
<evidence type="ECO:0000256" key="1">
    <source>
        <dbReference type="ARBA" id="ARBA00004162"/>
    </source>
</evidence>
<dbReference type="Proteomes" id="UP000238042">
    <property type="component" value="Unassembled WGS sequence"/>
</dbReference>
<dbReference type="RefSeq" id="WP_105247266.1">
    <property type="nucleotide sequence ID" value="NZ_PSZM01000043.1"/>
</dbReference>
<feature type="transmembrane region" description="Helical" evidence="7">
    <location>
        <begin position="327"/>
        <end position="348"/>
    </location>
</feature>
<keyword evidence="2" id="KW-1003">Cell membrane</keyword>
<comment type="subcellular location">
    <subcellularLocation>
        <location evidence="1">Cell membrane</location>
        <topology evidence="1">Single-pass membrane protein</topology>
    </subcellularLocation>
</comment>
<dbReference type="AlphaFoldDB" id="A0A2S8A8U0"/>
<keyword evidence="5 7" id="KW-0472">Membrane</keyword>
<dbReference type="InterPro" id="IPR052027">
    <property type="entry name" value="PspC"/>
</dbReference>
<dbReference type="InterPro" id="IPR054319">
    <property type="entry name" value="PspC-rel_ToastRack"/>
</dbReference>
<evidence type="ECO:0000256" key="4">
    <source>
        <dbReference type="ARBA" id="ARBA00022989"/>
    </source>
</evidence>
<keyword evidence="4 7" id="KW-1133">Transmembrane helix</keyword>
<proteinExistence type="predicted"/>
<gene>
    <name evidence="11" type="ORF">C4S77_09045</name>
</gene>
<evidence type="ECO:0000313" key="12">
    <source>
        <dbReference type="Proteomes" id="UP000238042"/>
    </source>
</evidence>
<accession>A0A2S8A8U0</accession>
<feature type="transmembrane region" description="Helical" evidence="7">
    <location>
        <begin position="285"/>
        <end position="306"/>
    </location>
</feature>